<keyword evidence="3" id="KW-0804">Transcription</keyword>
<evidence type="ECO:0000259" key="5">
    <source>
        <dbReference type="PROSITE" id="PS50977"/>
    </source>
</evidence>
<keyword evidence="7" id="KW-1185">Reference proteome</keyword>
<proteinExistence type="predicted"/>
<dbReference type="InterPro" id="IPR036271">
    <property type="entry name" value="Tet_transcr_reg_TetR-rel_C_sf"/>
</dbReference>
<sequence length="223" mass="24427">MAVRPSASRTQLTPDHVVAAALDLTREHGIDGWSLRDLATALDTWPNTVTHHVGTREQVCQAVVERVVAEMTNPPADLSWQDWFRAFLRDGRDVLLQYGGVARRLCRDGPAVPSAMPIMERGVTRLIDGGFGDDAPRAYSLLLNSAMLLIALADDRREAGQERSEVADRIRAFAPGPEAGPAWAAMHGFLSGWATDGERTFTELFDFTVDCVIAGLEARLRST</sequence>
<dbReference type="PROSITE" id="PS50977">
    <property type="entry name" value="HTH_TETR_2"/>
    <property type="match status" value="1"/>
</dbReference>
<evidence type="ECO:0000256" key="2">
    <source>
        <dbReference type="ARBA" id="ARBA00023125"/>
    </source>
</evidence>
<gene>
    <name evidence="6" type="ORF">GCM10009788_09940</name>
</gene>
<organism evidence="6 7">
    <name type="scientific">Nocardioides humi</name>
    <dbReference type="NCBI Taxonomy" id="449461"/>
    <lineage>
        <taxon>Bacteria</taxon>
        <taxon>Bacillati</taxon>
        <taxon>Actinomycetota</taxon>
        <taxon>Actinomycetes</taxon>
        <taxon>Propionibacteriales</taxon>
        <taxon>Nocardioidaceae</taxon>
        <taxon>Nocardioides</taxon>
    </lineage>
</organism>
<evidence type="ECO:0000313" key="6">
    <source>
        <dbReference type="EMBL" id="GAA1507878.1"/>
    </source>
</evidence>
<comment type="caution">
    <text evidence="6">The sequence shown here is derived from an EMBL/GenBank/DDBJ whole genome shotgun (WGS) entry which is preliminary data.</text>
</comment>
<keyword evidence="1" id="KW-0805">Transcription regulation</keyword>
<feature type="DNA-binding region" description="H-T-H motif" evidence="4">
    <location>
        <begin position="34"/>
        <end position="53"/>
    </location>
</feature>
<protein>
    <recommendedName>
        <fullName evidence="5">HTH tetR-type domain-containing protein</fullName>
    </recommendedName>
</protein>
<reference evidence="6 7" key="1">
    <citation type="journal article" date="2019" name="Int. J. Syst. Evol. Microbiol.">
        <title>The Global Catalogue of Microorganisms (GCM) 10K type strain sequencing project: providing services to taxonomists for standard genome sequencing and annotation.</title>
        <authorList>
            <consortium name="The Broad Institute Genomics Platform"/>
            <consortium name="The Broad Institute Genome Sequencing Center for Infectious Disease"/>
            <person name="Wu L."/>
            <person name="Ma J."/>
        </authorList>
    </citation>
    <scope>NUCLEOTIDE SEQUENCE [LARGE SCALE GENOMIC DNA]</scope>
    <source>
        <strain evidence="6 7">JCM 14942</strain>
    </source>
</reference>
<dbReference type="Proteomes" id="UP001500842">
    <property type="component" value="Unassembled WGS sequence"/>
</dbReference>
<evidence type="ECO:0000256" key="3">
    <source>
        <dbReference type="ARBA" id="ARBA00023163"/>
    </source>
</evidence>
<dbReference type="RefSeq" id="WP_141004953.1">
    <property type="nucleotide sequence ID" value="NZ_BAAAOR010000007.1"/>
</dbReference>
<dbReference type="InterPro" id="IPR004111">
    <property type="entry name" value="Repressor_TetR_C"/>
</dbReference>
<dbReference type="Gene3D" id="1.10.357.10">
    <property type="entry name" value="Tetracycline Repressor, domain 2"/>
    <property type="match status" value="1"/>
</dbReference>
<feature type="domain" description="HTH tetR-type" evidence="5">
    <location>
        <begin position="11"/>
        <end position="71"/>
    </location>
</feature>
<dbReference type="InterPro" id="IPR009057">
    <property type="entry name" value="Homeodomain-like_sf"/>
</dbReference>
<dbReference type="Pfam" id="PF02909">
    <property type="entry name" value="TetR_C_1"/>
    <property type="match status" value="1"/>
</dbReference>
<dbReference type="SUPFAM" id="SSF46689">
    <property type="entry name" value="Homeodomain-like"/>
    <property type="match status" value="1"/>
</dbReference>
<keyword evidence="2 4" id="KW-0238">DNA-binding</keyword>
<dbReference type="EMBL" id="BAAAOR010000007">
    <property type="protein sequence ID" value="GAA1507878.1"/>
    <property type="molecule type" value="Genomic_DNA"/>
</dbReference>
<evidence type="ECO:0000256" key="1">
    <source>
        <dbReference type="ARBA" id="ARBA00023015"/>
    </source>
</evidence>
<evidence type="ECO:0000256" key="4">
    <source>
        <dbReference type="PROSITE-ProRule" id="PRU00335"/>
    </source>
</evidence>
<dbReference type="SUPFAM" id="SSF48498">
    <property type="entry name" value="Tetracyclin repressor-like, C-terminal domain"/>
    <property type="match status" value="1"/>
</dbReference>
<accession>A0ABN1ZZB7</accession>
<name>A0ABN1ZZB7_9ACTN</name>
<evidence type="ECO:0000313" key="7">
    <source>
        <dbReference type="Proteomes" id="UP001500842"/>
    </source>
</evidence>
<dbReference type="InterPro" id="IPR001647">
    <property type="entry name" value="HTH_TetR"/>
</dbReference>